<gene>
    <name evidence="1" type="ORF">RAS12_27030</name>
</gene>
<dbReference type="EMBL" id="CP132976">
    <property type="protein sequence ID" value="WMD20219.1"/>
    <property type="molecule type" value="Genomic_DNA"/>
</dbReference>
<accession>A0ABY9LZN6</accession>
<dbReference type="RefSeq" id="WP_306943242.1">
    <property type="nucleotide sequence ID" value="NZ_CP132976.1"/>
</dbReference>
<proteinExistence type="predicted"/>
<protein>
    <submittedName>
        <fullName evidence="1">Uncharacterized protein</fullName>
    </submittedName>
</protein>
<keyword evidence="2" id="KW-1185">Reference proteome</keyword>
<dbReference type="Proteomes" id="UP001234798">
    <property type="component" value="Chromosome"/>
</dbReference>
<organism evidence="1 2">
    <name type="scientific">Achromobacter seleniivolatilans</name>
    <dbReference type="NCBI Taxonomy" id="3047478"/>
    <lineage>
        <taxon>Bacteria</taxon>
        <taxon>Pseudomonadati</taxon>
        <taxon>Pseudomonadota</taxon>
        <taxon>Betaproteobacteria</taxon>
        <taxon>Burkholderiales</taxon>
        <taxon>Alcaligenaceae</taxon>
        <taxon>Achromobacter</taxon>
    </lineage>
</organism>
<evidence type="ECO:0000313" key="1">
    <source>
        <dbReference type="EMBL" id="WMD20219.1"/>
    </source>
</evidence>
<reference evidence="1 2" key="1">
    <citation type="submission" date="2023-08" db="EMBL/GenBank/DDBJ databases">
        <title>Achromobacter seleniivolatilans sp. nov., isolated from seleniferous soil.</title>
        <authorList>
            <person name="Zhang S."/>
            <person name="Li K."/>
            <person name="Peng J."/>
            <person name="Zhao Q."/>
            <person name="Wang H."/>
            <person name="Guo Y."/>
        </authorList>
    </citation>
    <scope>NUCLEOTIDE SEQUENCE [LARGE SCALE GENOMIC DNA]</scope>
    <source>
        <strain evidence="1 2">R39</strain>
    </source>
</reference>
<evidence type="ECO:0000313" key="2">
    <source>
        <dbReference type="Proteomes" id="UP001234798"/>
    </source>
</evidence>
<sequence>MPGLIAPMINPHANAAPNERVVKMLKIEKLIDGRHEKTIKAPAFFISLANRILPQSGHAKLLAHGINLREMALANQRGASYSTSFSVRERGVDKKIVISLT</sequence>
<name>A0ABY9LZN6_9BURK</name>